<evidence type="ECO:0000256" key="1">
    <source>
        <dbReference type="SAM" id="SignalP"/>
    </source>
</evidence>
<dbReference type="EMBL" id="JBHMFB010000010">
    <property type="protein sequence ID" value="MFB9088710.1"/>
    <property type="molecule type" value="Genomic_DNA"/>
</dbReference>
<name>A0ABV5GC76_9FLAO</name>
<feature type="chain" id="PRO_5045572263" evidence="1">
    <location>
        <begin position="20"/>
        <end position="274"/>
    </location>
</feature>
<keyword evidence="3" id="KW-1185">Reference proteome</keyword>
<dbReference type="RefSeq" id="WP_290285969.1">
    <property type="nucleotide sequence ID" value="NZ_JAUFQN010000019.1"/>
</dbReference>
<evidence type="ECO:0000313" key="2">
    <source>
        <dbReference type="EMBL" id="MFB9088710.1"/>
    </source>
</evidence>
<feature type="signal peptide" evidence="1">
    <location>
        <begin position="1"/>
        <end position="19"/>
    </location>
</feature>
<protein>
    <submittedName>
        <fullName evidence="2">Uncharacterized protein</fullName>
    </submittedName>
</protein>
<reference evidence="2 3" key="1">
    <citation type="submission" date="2024-09" db="EMBL/GenBank/DDBJ databases">
        <authorList>
            <person name="Sun Q."/>
            <person name="Mori K."/>
        </authorList>
    </citation>
    <scope>NUCLEOTIDE SEQUENCE [LARGE SCALE GENOMIC DNA]</scope>
    <source>
        <strain evidence="2 3">CECT 8460</strain>
    </source>
</reference>
<sequence>MKKHIVLLLVILGITSAFGQEDNRPENTGDNFSLEGALELFKNANSLEEFEKALNQENNQVNNLDLDGDGQTDYVNVEDIKENDSHMIVMSTYLNETEKQDIALIAIEKTNEGNAVLQIEGDEDLFPKNTIVEPSSEEKGAVQKLKADSNVAVVDNSAPTVNVWVWPSVRYLYAPSYVVWVSPYRWRAYPRWWRPWRPIAHSVFYGYRLRYHPHYHYVSVRRVTAVRNVYYPRRHSSTLVVHNRRGTTVIHKNRRGGVKAVKVRNTRVKAGRRR</sequence>
<evidence type="ECO:0000313" key="3">
    <source>
        <dbReference type="Proteomes" id="UP001589576"/>
    </source>
</evidence>
<organism evidence="2 3">
    <name type="scientific">Flavobacterium paronense</name>
    <dbReference type="NCBI Taxonomy" id="1392775"/>
    <lineage>
        <taxon>Bacteria</taxon>
        <taxon>Pseudomonadati</taxon>
        <taxon>Bacteroidota</taxon>
        <taxon>Flavobacteriia</taxon>
        <taxon>Flavobacteriales</taxon>
        <taxon>Flavobacteriaceae</taxon>
        <taxon>Flavobacterium</taxon>
    </lineage>
</organism>
<proteinExistence type="predicted"/>
<keyword evidence="1" id="KW-0732">Signal</keyword>
<comment type="caution">
    <text evidence="2">The sequence shown here is derived from an EMBL/GenBank/DDBJ whole genome shotgun (WGS) entry which is preliminary data.</text>
</comment>
<accession>A0ABV5GC76</accession>
<gene>
    <name evidence="2" type="ORF">ACFFUU_03775</name>
</gene>
<dbReference type="Proteomes" id="UP001589576">
    <property type="component" value="Unassembled WGS sequence"/>
</dbReference>